<feature type="compositionally biased region" description="Polar residues" evidence="1">
    <location>
        <begin position="8"/>
        <end position="26"/>
    </location>
</feature>
<evidence type="ECO:0000313" key="2">
    <source>
        <dbReference type="EMBL" id="KAJ1137056.1"/>
    </source>
</evidence>
<gene>
    <name evidence="2" type="ORF">NDU88_003469</name>
</gene>
<evidence type="ECO:0000313" key="3">
    <source>
        <dbReference type="Proteomes" id="UP001066276"/>
    </source>
</evidence>
<sequence>MGKDGANRGTQQTRMDQYTAQNSGASLQKDPPGPMEKGAEPTGAQVLAAIESSSLEPHDGTGTPEALHGESSGRPRGTAEVRTAARRSTRRHCISHGGRVIVRSNGTLSFERSKQECETKLLAKLFVQTVTSETSVCSGSPCVTGRLSPEAENADT</sequence>
<proteinExistence type="predicted"/>
<reference evidence="2" key="1">
    <citation type="journal article" date="2022" name="bioRxiv">
        <title>Sequencing and chromosome-scale assembly of the giantPleurodeles waltlgenome.</title>
        <authorList>
            <person name="Brown T."/>
            <person name="Elewa A."/>
            <person name="Iarovenko S."/>
            <person name="Subramanian E."/>
            <person name="Araus A.J."/>
            <person name="Petzold A."/>
            <person name="Susuki M."/>
            <person name="Suzuki K.-i.T."/>
            <person name="Hayashi T."/>
            <person name="Toyoda A."/>
            <person name="Oliveira C."/>
            <person name="Osipova E."/>
            <person name="Leigh N.D."/>
            <person name="Simon A."/>
            <person name="Yun M.H."/>
        </authorList>
    </citation>
    <scope>NUCLEOTIDE SEQUENCE</scope>
    <source>
        <strain evidence="2">20211129_DDA</strain>
        <tissue evidence="2">Liver</tissue>
    </source>
</reference>
<accession>A0AAV7Q9H5</accession>
<organism evidence="2 3">
    <name type="scientific">Pleurodeles waltl</name>
    <name type="common">Iberian ribbed newt</name>
    <dbReference type="NCBI Taxonomy" id="8319"/>
    <lineage>
        <taxon>Eukaryota</taxon>
        <taxon>Metazoa</taxon>
        <taxon>Chordata</taxon>
        <taxon>Craniata</taxon>
        <taxon>Vertebrata</taxon>
        <taxon>Euteleostomi</taxon>
        <taxon>Amphibia</taxon>
        <taxon>Batrachia</taxon>
        <taxon>Caudata</taxon>
        <taxon>Salamandroidea</taxon>
        <taxon>Salamandridae</taxon>
        <taxon>Pleurodelinae</taxon>
        <taxon>Pleurodeles</taxon>
    </lineage>
</organism>
<evidence type="ECO:0000256" key="1">
    <source>
        <dbReference type="SAM" id="MobiDB-lite"/>
    </source>
</evidence>
<feature type="region of interest" description="Disordered" evidence="1">
    <location>
        <begin position="1"/>
        <end position="91"/>
    </location>
</feature>
<dbReference type="Proteomes" id="UP001066276">
    <property type="component" value="Chromosome 6"/>
</dbReference>
<comment type="caution">
    <text evidence="2">The sequence shown here is derived from an EMBL/GenBank/DDBJ whole genome shotgun (WGS) entry which is preliminary data.</text>
</comment>
<dbReference type="EMBL" id="JANPWB010000010">
    <property type="protein sequence ID" value="KAJ1137056.1"/>
    <property type="molecule type" value="Genomic_DNA"/>
</dbReference>
<name>A0AAV7Q9H5_PLEWA</name>
<protein>
    <submittedName>
        <fullName evidence="2">Uncharacterized protein</fullName>
    </submittedName>
</protein>
<feature type="compositionally biased region" description="Basic and acidic residues" evidence="1">
    <location>
        <begin position="67"/>
        <end position="79"/>
    </location>
</feature>
<dbReference type="AlphaFoldDB" id="A0AAV7Q9H5"/>
<keyword evidence="3" id="KW-1185">Reference proteome</keyword>